<dbReference type="KEGG" id="dsu:Dsui_0771"/>
<dbReference type="PANTHER" id="PTHR30461:SF26">
    <property type="entry name" value="RESOLVASE HOMOLOG YNEB"/>
    <property type="match status" value="1"/>
</dbReference>
<evidence type="ECO:0000256" key="1">
    <source>
        <dbReference type="ARBA" id="ARBA00009913"/>
    </source>
</evidence>
<dbReference type="RefSeq" id="WP_014235880.1">
    <property type="nucleotide sequence ID" value="NC_016616.1"/>
</dbReference>
<dbReference type="Pfam" id="PF02796">
    <property type="entry name" value="HTH_7"/>
    <property type="match status" value="1"/>
</dbReference>
<reference evidence="8 9" key="1">
    <citation type="journal article" date="2012" name="J. Bacteriol.">
        <title>Complete genome sequence of the anaerobic perchlorate-reducing bacterium Azospira suillum strain PS.</title>
        <authorList>
            <person name="Byrne-Bailey K.G."/>
            <person name="Coates J.D."/>
        </authorList>
    </citation>
    <scope>NUCLEOTIDE SEQUENCE [LARGE SCALE GENOMIC DNA]</scope>
    <source>
        <strain evidence="9">ATCC BAA-33 / DSM 13638 / PS</strain>
    </source>
</reference>
<evidence type="ECO:0000259" key="7">
    <source>
        <dbReference type="PROSITE" id="PS51736"/>
    </source>
</evidence>
<evidence type="ECO:0000256" key="2">
    <source>
        <dbReference type="ARBA" id="ARBA00022908"/>
    </source>
</evidence>
<dbReference type="Proteomes" id="UP000005633">
    <property type="component" value="Chromosome"/>
</dbReference>
<evidence type="ECO:0000256" key="4">
    <source>
        <dbReference type="ARBA" id="ARBA00023172"/>
    </source>
</evidence>
<dbReference type="InterPro" id="IPR036162">
    <property type="entry name" value="Resolvase-like_N_sf"/>
</dbReference>
<evidence type="ECO:0000313" key="8">
    <source>
        <dbReference type="EMBL" id="AEV25179.1"/>
    </source>
</evidence>
<dbReference type="HOGENOM" id="CLU_010686_8_3_4"/>
<protein>
    <submittedName>
        <fullName evidence="8">Site-specific recombinase, DNA invertase Pin</fullName>
    </submittedName>
</protein>
<dbReference type="CDD" id="cd03768">
    <property type="entry name" value="SR_ResInv"/>
    <property type="match status" value="1"/>
</dbReference>
<evidence type="ECO:0000256" key="5">
    <source>
        <dbReference type="PIRSR" id="PIRSR606118-50"/>
    </source>
</evidence>
<evidence type="ECO:0000256" key="3">
    <source>
        <dbReference type="ARBA" id="ARBA00023125"/>
    </source>
</evidence>
<dbReference type="OrthoDB" id="8585334at2"/>
<proteinExistence type="inferred from homology"/>
<dbReference type="GO" id="GO:0000150">
    <property type="term" value="F:DNA strand exchange activity"/>
    <property type="evidence" value="ECO:0007669"/>
    <property type="project" value="InterPro"/>
</dbReference>
<dbReference type="GO" id="GO:0003677">
    <property type="term" value="F:DNA binding"/>
    <property type="evidence" value="ECO:0007669"/>
    <property type="project" value="UniProtKB-KW"/>
</dbReference>
<dbReference type="PANTHER" id="PTHR30461">
    <property type="entry name" value="DNA-INVERTASE FROM LAMBDOID PROPHAGE"/>
    <property type="match status" value="1"/>
</dbReference>
<dbReference type="PROSITE" id="PS51736">
    <property type="entry name" value="RECOMBINASES_3"/>
    <property type="match status" value="1"/>
</dbReference>
<dbReference type="InterPro" id="IPR009057">
    <property type="entry name" value="Homeodomain-like_sf"/>
</dbReference>
<dbReference type="InterPro" id="IPR006118">
    <property type="entry name" value="Recombinase_CS"/>
</dbReference>
<evidence type="ECO:0000256" key="6">
    <source>
        <dbReference type="PROSITE-ProRule" id="PRU10137"/>
    </source>
</evidence>
<name>G8QHM8_AZOOP</name>
<dbReference type="CDD" id="cd00569">
    <property type="entry name" value="HTH_Hin_like"/>
    <property type="match status" value="1"/>
</dbReference>
<feature type="domain" description="Resolvase/invertase-type recombinase catalytic" evidence="7">
    <location>
        <begin position="6"/>
        <end position="139"/>
    </location>
</feature>
<dbReference type="InterPro" id="IPR006120">
    <property type="entry name" value="Resolvase_HTH_dom"/>
</dbReference>
<dbReference type="AlphaFoldDB" id="G8QHM8"/>
<keyword evidence="2" id="KW-0229">DNA integration</keyword>
<dbReference type="EMBL" id="CP003153">
    <property type="protein sequence ID" value="AEV25179.1"/>
    <property type="molecule type" value="Genomic_DNA"/>
</dbReference>
<keyword evidence="3" id="KW-0238">DNA-binding</keyword>
<comment type="similarity">
    <text evidence="1">Belongs to the site-specific recombinase resolvase family.</text>
</comment>
<gene>
    <name evidence="8" type="ordered locus">Dsui_0771</name>
</gene>
<dbReference type="GO" id="GO:0015074">
    <property type="term" value="P:DNA integration"/>
    <property type="evidence" value="ECO:0007669"/>
    <property type="project" value="UniProtKB-KW"/>
</dbReference>
<dbReference type="SUPFAM" id="SSF53041">
    <property type="entry name" value="Resolvase-like"/>
    <property type="match status" value="1"/>
</dbReference>
<organism evidence="8 9">
    <name type="scientific">Azospira oryzae (strain ATCC BAA-33 / DSM 13638 / PS)</name>
    <name type="common">Dechlorosoma suillum</name>
    <dbReference type="NCBI Taxonomy" id="640081"/>
    <lineage>
        <taxon>Bacteria</taxon>
        <taxon>Pseudomonadati</taxon>
        <taxon>Pseudomonadota</taxon>
        <taxon>Betaproteobacteria</taxon>
        <taxon>Rhodocyclales</taxon>
        <taxon>Rhodocyclaceae</taxon>
        <taxon>Azospira</taxon>
    </lineage>
</organism>
<keyword evidence="4" id="KW-0233">DNA recombination</keyword>
<dbReference type="InterPro" id="IPR006119">
    <property type="entry name" value="Resolv_N"/>
</dbReference>
<feature type="active site" description="O-(5'-phospho-DNA)-serine intermediate" evidence="5 6">
    <location>
        <position position="14"/>
    </location>
</feature>
<dbReference type="Pfam" id="PF00239">
    <property type="entry name" value="Resolvase"/>
    <property type="match status" value="1"/>
</dbReference>
<dbReference type="Gene3D" id="3.40.50.1390">
    <property type="entry name" value="Resolvase, N-terminal catalytic domain"/>
    <property type="match status" value="1"/>
</dbReference>
<evidence type="ECO:0000313" key="9">
    <source>
        <dbReference type="Proteomes" id="UP000005633"/>
    </source>
</evidence>
<dbReference type="SUPFAM" id="SSF46689">
    <property type="entry name" value="Homeodomain-like"/>
    <property type="match status" value="1"/>
</dbReference>
<sequence length="186" mass="20531">MKQNGQAVGYIRVSTEDQNTARQLEGVELTKTFTDRLSGKDTNRPALKECLAYLREGDTLHIHSLDRLARNLDDLRGIIKGLTGRGVAVRAHKEGLLFTGDDSPMANLLLSMLGAVAEFERSIIKERQREGIAIAKQKGVYKGRKASLSEEQVVELKALAASGEKKAALAKRYRVSRASIYNYLTA</sequence>
<dbReference type="PROSITE" id="PS00397">
    <property type="entry name" value="RECOMBINASES_1"/>
    <property type="match status" value="1"/>
</dbReference>
<dbReference type="InterPro" id="IPR050639">
    <property type="entry name" value="SSR_resolvase"/>
</dbReference>
<dbReference type="Gene3D" id="1.10.10.60">
    <property type="entry name" value="Homeodomain-like"/>
    <property type="match status" value="1"/>
</dbReference>
<accession>G8QHM8</accession>
<dbReference type="eggNOG" id="COG1961">
    <property type="taxonomic scope" value="Bacteria"/>
</dbReference>
<dbReference type="SMART" id="SM00857">
    <property type="entry name" value="Resolvase"/>
    <property type="match status" value="1"/>
</dbReference>